<organism evidence="9 10">
    <name type="scientific">Colletotrichum orbiculare (strain 104-T / ATCC 96160 / CBS 514.97 / LARS 414 / MAFF 240422)</name>
    <name type="common">Cucumber anthracnose fungus</name>
    <name type="synonym">Colletotrichum lagenarium</name>
    <dbReference type="NCBI Taxonomy" id="1213857"/>
    <lineage>
        <taxon>Eukaryota</taxon>
        <taxon>Fungi</taxon>
        <taxon>Dikarya</taxon>
        <taxon>Ascomycota</taxon>
        <taxon>Pezizomycotina</taxon>
        <taxon>Sordariomycetes</taxon>
        <taxon>Hypocreomycetidae</taxon>
        <taxon>Glomerellales</taxon>
        <taxon>Glomerellaceae</taxon>
        <taxon>Colletotrichum</taxon>
        <taxon>Colletotrichum orbiculare species complex</taxon>
    </lineage>
</organism>
<feature type="transmembrane region" description="Helical" evidence="7">
    <location>
        <begin position="150"/>
        <end position="175"/>
    </location>
</feature>
<protein>
    <submittedName>
        <fullName evidence="9">Satratoxin biosynthesis SC1 cluster protein 4</fullName>
    </submittedName>
</protein>
<dbReference type="InterPro" id="IPR052337">
    <property type="entry name" value="SAT4-like"/>
</dbReference>
<comment type="similarity">
    <text evidence="5">Belongs to the SAT4 family.</text>
</comment>
<dbReference type="AlphaFoldDB" id="A0A484FEL8"/>
<dbReference type="EMBL" id="AMCV02000033">
    <property type="protein sequence ID" value="TDZ16869.1"/>
    <property type="molecule type" value="Genomic_DNA"/>
</dbReference>
<feature type="transmembrane region" description="Helical" evidence="7">
    <location>
        <begin position="305"/>
        <end position="327"/>
    </location>
</feature>
<dbReference type="GO" id="GO:0016020">
    <property type="term" value="C:membrane"/>
    <property type="evidence" value="ECO:0007669"/>
    <property type="project" value="UniProtKB-SubCell"/>
</dbReference>
<feature type="transmembrane region" description="Helical" evidence="7">
    <location>
        <begin position="187"/>
        <end position="208"/>
    </location>
</feature>
<dbReference type="Pfam" id="PF20684">
    <property type="entry name" value="Fung_rhodopsin"/>
    <property type="match status" value="1"/>
</dbReference>
<evidence type="ECO:0000256" key="1">
    <source>
        <dbReference type="ARBA" id="ARBA00004141"/>
    </source>
</evidence>
<evidence type="ECO:0000313" key="9">
    <source>
        <dbReference type="EMBL" id="TDZ16869.1"/>
    </source>
</evidence>
<evidence type="ECO:0000259" key="8">
    <source>
        <dbReference type="Pfam" id="PF20684"/>
    </source>
</evidence>
<feature type="transmembrane region" description="Helical" evidence="7">
    <location>
        <begin position="231"/>
        <end position="253"/>
    </location>
</feature>
<feature type="region of interest" description="Disordered" evidence="6">
    <location>
        <begin position="379"/>
        <end position="415"/>
    </location>
</feature>
<evidence type="ECO:0000256" key="2">
    <source>
        <dbReference type="ARBA" id="ARBA00022692"/>
    </source>
</evidence>
<keyword evidence="4 7" id="KW-0472">Membrane</keyword>
<accession>A0A484FEL8</accession>
<feature type="transmembrane region" description="Helical" evidence="7">
    <location>
        <begin position="73"/>
        <end position="95"/>
    </location>
</feature>
<comment type="subcellular location">
    <subcellularLocation>
        <location evidence="1">Membrane</location>
        <topology evidence="1">Multi-pass membrane protein</topology>
    </subcellularLocation>
</comment>
<dbReference type="PANTHER" id="PTHR33048">
    <property type="entry name" value="PTH11-LIKE INTEGRAL MEMBRANE PROTEIN (AFU_ORTHOLOGUE AFUA_5G11245)"/>
    <property type="match status" value="1"/>
</dbReference>
<evidence type="ECO:0000256" key="7">
    <source>
        <dbReference type="SAM" id="Phobius"/>
    </source>
</evidence>
<sequence>MQTPGRGFLTPRTDTGSLPVPLVKKAQLTGKDLSAVLRPREPTPADHHFSLSSAMSESWTYNTPPGTETTGPMITIVALVFSGFSLMMVGMRLYVRMVMLKAAGSDDWVIIITWVAACGFAVVSAMQTKWGLGLEKLDDMPLQNLYNFGLLQYAGAPFYITSILGFKLSLLLSYLRFIPKGIYRISTMVTIGLCVAYHVAFLLVQLNLCTPVAKQWDPTITNGSCIPGVPFYTSMASLTIAFDIIVMLLPFPVLATSKIQKRKKFVLLGLFGLGAFITVIQIIRIQTVHSLANYLDSAPLIMWSAIENNLGIVVTCVPTLAPLVKYFNEKSRSGSRSNKYGAASGYGNRSGVTGGGGGGNNTSVGSRYALQSWRPGMSGMQPLSSGVDHSEHEIGVEGGSRRGKGSDDGSADYHLDAPVIVKKTEFVVTSDPREPGLAV</sequence>
<keyword evidence="3 7" id="KW-1133">Transmembrane helix</keyword>
<feature type="domain" description="Rhodopsin" evidence="8">
    <location>
        <begin position="91"/>
        <end position="325"/>
    </location>
</feature>
<evidence type="ECO:0000256" key="6">
    <source>
        <dbReference type="SAM" id="MobiDB-lite"/>
    </source>
</evidence>
<keyword evidence="10" id="KW-1185">Reference proteome</keyword>
<evidence type="ECO:0000256" key="5">
    <source>
        <dbReference type="ARBA" id="ARBA00038359"/>
    </source>
</evidence>
<proteinExistence type="inferred from homology"/>
<name>A0A484FEL8_COLOR</name>
<feature type="compositionally biased region" description="Basic and acidic residues" evidence="6">
    <location>
        <begin position="404"/>
        <end position="415"/>
    </location>
</feature>
<keyword evidence="2 7" id="KW-0812">Transmembrane</keyword>
<dbReference type="InterPro" id="IPR049326">
    <property type="entry name" value="Rhodopsin_dom_fungi"/>
</dbReference>
<reference evidence="10" key="1">
    <citation type="journal article" date="2013" name="New Phytol.">
        <title>Comparative genomic and transcriptomic analyses reveal the hemibiotrophic stage shift of Colletotrichum fungi.</title>
        <authorList>
            <person name="Gan P."/>
            <person name="Ikeda K."/>
            <person name="Irieda H."/>
            <person name="Narusaka M."/>
            <person name="O'Connell R.J."/>
            <person name="Narusaka Y."/>
            <person name="Takano Y."/>
            <person name="Kubo Y."/>
            <person name="Shirasu K."/>
        </authorList>
    </citation>
    <scope>NUCLEOTIDE SEQUENCE [LARGE SCALE GENOMIC DNA]</scope>
    <source>
        <strain evidence="10">104-T / ATCC 96160 / CBS 514.97 / LARS 414 / MAFF 240422</strain>
    </source>
</reference>
<dbReference type="Proteomes" id="UP000014480">
    <property type="component" value="Unassembled WGS sequence"/>
</dbReference>
<evidence type="ECO:0000256" key="4">
    <source>
        <dbReference type="ARBA" id="ARBA00023136"/>
    </source>
</evidence>
<evidence type="ECO:0000256" key="3">
    <source>
        <dbReference type="ARBA" id="ARBA00022989"/>
    </source>
</evidence>
<evidence type="ECO:0000313" key="10">
    <source>
        <dbReference type="Proteomes" id="UP000014480"/>
    </source>
</evidence>
<feature type="transmembrane region" description="Helical" evidence="7">
    <location>
        <begin position="265"/>
        <end position="285"/>
    </location>
</feature>
<dbReference type="PANTHER" id="PTHR33048:SF64">
    <property type="entry name" value="INTEGRAL MEMBRANE PROTEIN"/>
    <property type="match status" value="1"/>
</dbReference>
<reference evidence="10" key="2">
    <citation type="journal article" date="2019" name="Mol. Plant Microbe Interact.">
        <title>Genome sequence resources for four phytopathogenic fungi from the Colletotrichum orbiculare species complex.</title>
        <authorList>
            <person name="Gan P."/>
            <person name="Tsushima A."/>
            <person name="Narusaka M."/>
            <person name="Narusaka Y."/>
            <person name="Takano Y."/>
            <person name="Kubo Y."/>
            <person name="Shirasu K."/>
        </authorList>
    </citation>
    <scope>GENOME REANNOTATION</scope>
    <source>
        <strain evidence="10">104-T / ATCC 96160 / CBS 514.97 / LARS 414 / MAFF 240422</strain>
    </source>
</reference>
<comment type="caution">
    <text evidence="9">The sequence shown here is derived from an EMBL/GenBank/DDBJ whole genome shotgun (WGS) entry which is preliminary data.</text>
</comment>
<dbReference type="OrthoDB" id="3529975at2759"/>
<feature type="transmembrane region" description="Helical" evidence="7">
    <location>
        <begin position="107"/>
        <end position="130"/>
    </location>
</feature>
<gene>
    <name evidence="9" type="primary">SAT4-3</name>
    <name evidence="9" type="ORF">Cob_v010316</name>
</gene>